<dbReference type="PROSITE" id="PS50862">
    <property type="entry name" value="AA_TRNA_LIGASE_II"/>
    <property type="match status" value="1"/>
</dbReference>
<proteinExistence type="inferred from homology"/>
<feature type="binding site" evidence="7">
    <location>
        <position position="115"/>
    </location>
    <ligand>
        <name>L-histidine</name>
        <dbReference type="ChEBI" id="CHEBI:57595"/>
    </ligand>
</feature>
<dbReference type="EMBL" id="JACPHQ010000021">
    <property type="protein sequence ID" value="MBI2465952.1"/>
    <property type="molecule type" value="Genomic_DNA"/>
</dbReference>
<evidence type="ECO:0000256" key="5">
    <source>
        <dbReference type="ARBA" id="ARBA00030619"/>
    </source>
</evidence>
<dbReference type="SUPFAM" id="SSF55681">
    <property type="entry name" value="Class II aaRS and biotin synthetases"/>
    <property type="match status" value="1"/>
</dbReference>
<evidence type="ECO:0000256" key="6">
    <source>
        <dbReference type="ARBA" id="ARBA00047639"/>
    </source>
</evidence>
<evidence type="ECO:0000256" key="1">
    <source>
        <dbReference type="ARBA" id="ARBA00008226"/>
    </source>
</evidence>
<dbReference type="PANTHER" id="PTHR43707">
    <property type="entry name" value="HISTIDYL-TRNA SYNTHETASE"/>
    <property type="match status" value="1"/>
</dbReference>
<dbReference type="InterPro" id="IPR006195">
    <property type="entry name" value="aa-tRNA-synth_II"/>
</dbReference>
<dbReference type="Gene3D" id="3.30.930.10">
    <property type="entry name" value="Bira Bifunctional Protein, Domain 2"/>
    <property type="match status" value="1"/>
</dbReference>
<name>A0A931YDP1_9BACT</name>
<dbReference type="GO" id="GO:0000166">
    <property type="term" value="F:nucleotide binding"/>
    <property type="evidence" value="ECO:0007669"/>
    <property type="project" value="UniProtKB-KW"/>
</dbReference>
<feature type="domain" description="Aminoacyl-transfer RNA synthetases class-II family profile" evidence="8">
    <location>
        <begin position="22"/>
        <end position="282"/>
    </location>
</feature>
<evidence type="ECO:0000256" key="2">
    <source>
        <dbReference type="ARBA" id="ARBA00012815"/>
    </source>
</evidence>
<protein>
    <recommendedName>
        <fullName evidence="2">histidine--tRNA ligase</fullName>
        <ecNumber evidence="2">6.1.1.21</ecNumber>
    </recommendedName>
    <alternativeName>
        <fullName evidence="5">Histidyl-tRNA synthetase</fullName>
    </alternativeName>
</protein>
<dbReference type="Proteomes" id="UP000709672">
    <property type="component" value="Unassembled WGS sequence"/>
</dbReference>
<dbReference type="GO" id="GO:0006427">
    <property type="term" value="P:histidyl-tRNA aminoacylation"/>
    <property type="evidence" value="ECO:0007669"/>
    <property type="project" value="TreeGrafter"/>
</dbReference>
<dbReference type="GO" id="GO:0005737">
    <property type="term" value="C:cytoplasm"/>
    <property type="evidence" value="ECO:0007669"/>
    <property type="project" value="InterPro"/>
</dbReference>
<evidence type="ECO:0000256" key="4">
    <source>
        <dbReference type="ARBA" id="ARBA00023146"/>
    </source>
</evidence>
<evidence type="ECO:0000256" key="7">
    <source>
        <dbReference type="PIRSR" id="PIRSR001549-1"/>
    </source>
</evidence>
<evidence type="ECO:0000313" key="10">
    <source>
        <dbReference type="Proteomes" id="UP000709672"/>
    </source>
</evidence>
<dbReference type="CDD" id="cd00773">
    <property type="entry name" value="HisRS-like_core"/>
    <property type="match status" value="1"/>
</dbReference>
<feature type="binding site" evidence="7">
    <location>
        <position position="129"/>
    </location>
    <ligand>
        <name>L-histidine</name>
        <dbReference type="ChEBI" id="CHEBI:57595"/>
    </ligand>
</feature>
<dbReference type="SUPFAM" id="SSF52954">
    <property type="entry name" value="Class II aaRS ABD-related"/>
    <property type="match status" value="1"/>
</dbReference>
<dbReference type="InterPro" id="IPR004154">
    <property type="entry name" value="Anticodon-bd"/>
</dbReference>
<dbReference type="EC" id="6.1.1.21" evidence="2"/>
<comment type="similarity">
    <text evidence="1">Belongs to the class-II aminoacyl-tRNA synthetase family.</text>
</comment>
<dbReference type="Pfam" id="PF13393">
    <property type="entry name" value="tRNA-synt_His"/>
    <property type="match status" value="1"/>
</dbReference>
<evidence type="ECO:0000256" key="3">
    <source>
        <dbReference type="ARBA" id="ARBA00022741"/>
    </source>
</evidence>
<keyword evidence="3" id="KW-0547">Nucleotide-binding</keyword>
<keyword evidence="9" id="KW-0436">Ligase</keyword>
<comment type="caution">
    <text evidence="9">The sequence shown here is derived from an EMBL/GenBank/DDBJ whole genome shotgun (WGS) entry which is preliminary data.</text>
</comment>
<organism evidence="9 10">
    <name type="scientific">Candidatus Sungiibacteriota bacterium</name>
    <dbReference type="NCBI Taxonomy" id="2750080"/>
    <lineage>
        <taxon>Bacteria</taxon>
        <taxon>Candidatus Sungiibacteriota</taxon>
    </lineage>
</organism>
<sequence length="381" mass="43819">MAKQLFSTPTGMHDFLPSDQPYWEKIRREIFDMAEFYDFGYVATPILEHQGVFEKSLGVASDVVEKEMFTLKTKGGDDLALRPENTAPVMRAYLEHGWESLPQPVKVFYLGPMFRHENPQAGRFRQFNQFGFEVLGSEDPVIDAELILIATNLLKDFGVKNLICEVNSLGDKVCRVKYRVALKDYFRNNIKKMCPNCQRRFKNNPLRILDCKEERCREVIAKAPQILDFICEDCRSHFKKLLEFLEELEIPYTLNPHLVAAGFAGGMERIINEMKEAKARVPARSQPKIFLVQLGDLAKKKSLKILEEFRKNGILLAESLGKHSIKTQMKLADKWEVKLTLIFGQKEALDNEIIIRDMTSGMQETIPLAKLISEVKKRLKS</sequence>
<evidence type="ECO:0000259" key="8">
    <source>
        <dbReference type="PROSITE" id="PS50862"/>
    </source>
</evidence>
<dbReference type="PIRSF" id="PIRSF001549">
    <property type="entry name" value="His-tRNA_synth"/>
    <property type="match status" value="1"/>
</dbReference>
<keyword evidence="4" id="KW-0030">Aminoacyl-tRNA synthetase</keyword>
<dbReference type="InterPro" id="IPR036621">
    <property type="entry name" value="Anticodon-bd_dom_sf"/>
</dbReference>
<dbReference type="Pfam" id="PF03129">
    <property type="entry name" value="HGTP_anticodon"/>
    <property type="match status" value="1"/>
</dbReference>
<feature type="binding site" evidence="7">
    <location>
        <position position="133"/>
    </location>
    <ligand>
        <name>L-histidine</name>
        <dbReference type="ChEBI" id="CHEBI:57595"/>
    </ligand>
</feature>
<dbReference type="PANTHER" id="PTHR43707:SF1">
    <property type="entry name" value="HISTIDINE--TRNA LIGASE, MITOCHONDRIAL-RELATED"/>
    <property type="match status" value="1"/>
</dbReference>
<dbReference type="InterPro" id="IPR041715">
    <property type="entry name" value="HisRS-like_core"/>
</dbReference>
<reference evidence="9" key="1">
    <citation type="submission" date="2020-07" db="EMBL/GenBank/DDBJ databases">
        <title>Huge and variable diversity of episymbiotic CPR bacteria and DPANN archaea in groundwater ecosystems.</title>
        <authorList>
            <person name="He C.Y."/>
            <person name="Keren R."/>
            <person name="Whittaker M."/>
            <person name="Farag I.F."/>
            <person name="Doudna J."/>
            <person name="Cate J.H.D."/>
            <person name="Banfield J.F."/>
        </authorList>
    </citation>
    <scope>NUCLEOTIDE SEQUENCE</scope>
    <source>
        <strain evidence="9">NC_groundwater_418_Ag_B-0.1um_45_10</strain>
    </source>
</reference>
<evidence type="ECO:0000313" key="9">
    <source>
        <dbReference type="EMBL" id="MBI2465952.1"/>
    </source>
</evidence>
<gene>
    <name evidence="9" type="ORF">HYV66_01835</name>
</gene>
<feature type="binding site" evidence="7">
    <location>
        <begin position="84"/>
        <end position="86"/>
    </location>
    <ligand>
        <name>L-histidine</name>
        <dbReference type="ChEBI" id="CHEBI:57595"/>
    </ligand>
</feature>
<dbReference type="InterPro" id="IPR045864">
    <property type="entry name" value="aa-tRNA-synth_II/BPL/LPL"/>
</dbReference>
<dbReference type="InterPro" id="IPR004516">
    <property type="entry name" value="HisRS/HisZ"/>
</dbReference>
<accession>A0A931YDP1</accession>
<dbReference type="Gene3D" id="3.40.50.800">
    <property type="entry name" value="Anticodon-binding domain"/>
    <property type="match status" value="1"/>
</dbReference>
<comment type="catalytic activity">
    <reaction evidence="6">
        <text>tRNA(His) + L-histidine + ATP = L-histidyl-tRNA(His) + AMP + diphosphate + H(+)</text>
        <dbReference type="Rhea" id="RHEA:17313"/>
        <dbReference type="Rhea" id="RHEA-COMP:9665"/>
        <dbReference type="Rhea" id="RHEA-COMP:9689"/>
        <dbReference type="ChEBI" id="CHEBI:15378"/>
        <dbReference type="ChEBI" id="CHEBI:30616"/>
        <dbReference type="ChEBI" id="CHEBI:33019"/>
        <dbReference type="ChEBI" id="CHEBI:57595"/>
        <dbReference type="ChEBI" id="CHEBI:78442"/>
        <dbReference type="ChEBI" id="CHEBI:78527"/>
        <dbReference type="ChEBI" id="CHEBI:456215"/>
        <dbReference type="EC" id="6.1.1.21"/>
    </reaction>
</comment>
<dbReference type="AlphaFoldDB" id="A0A931YDP1"/>
<dbReference type="GO" id="GO:0004821">
    <property type="term" value="F:histidine-tRNA ligase activity"/>
    <property type="evidence" value="ECO:0007669"/>
    <property type="project" value="UniProtKB-EC"/>
</dbReference>